<gene>
    <name evidence="1" type="ORF">S01H1_74273</name>
</gene>
<sequence length="240" mass="26610">PGTQEDKDYNFQLYTDKLEYRSYVTTDSYQAADSNRQEWGTIAFNLDETGGRRMVLDKLEYNLSVDDSTWDGYVEIENGAFLGLDCVSKPYIKFKGSFKRPIGASAALMDSFTLVSIRITYTTQDFAETLIGSVIYKDNYIFSCSEKGTAAVVGDCLFFTGTDANNCDYVEIADSASLDPGTSDFAFVFDIKCDNDDQISSPYVFIINKQSQYGTNNTKGIWGLSWAKGSAAGTLYVELG</sequence>
<proteinExistence type="predicted"/>
<feature type="non-terminal residue" evidence="1">
    <location>
        <position position="1"/>
    </location>
</feature>
<protein>
    <submittedName>
        <fullName evidence="1">Uncharacterized protein</fullName>
    </submittedName>
</protein>
<feature type="non-terminal residue" evidence="1">
    <location>
        <position position="240"/>
    </location>
</feature>
<comment type="caution">
    <text evidence="1">The sequence shown here is derived from an EMBL/GenBank/DDBJ whole genome shotgun (WGS) entry which is preliminary data.</text>
</comment>
<accession>X0WXZ8</accession>
<organism evidence="1">
    <name type="scientific">marine sediment metagenome</name>
    <dbReference type="NCBI Taxonomy" id="412755"/>
    <lineage>
        <taxon>unclassified sequences</taxon>
        <taxon>metagenomes</taxon>
        <taxon>ecological metagenomes</taxon>
    </lineage>
</organism>
<dbReference type="AlphaFoldDB" id="X0WXZ8"/>
<name>X0WXZ8_9ZZZZ</name>
<reference evidence="1" key="1">
    <citation type="journal article" date="2014" name="Front. Microbiol.">
        <title>High frequency of phylogenetically diverse reductive dehalogenase-homologous genes in deep subseafloor sedimentary metagenomes.</title>
        <authorList>
            <person name="Kawai M."/>
            <person name="Futagami T."/>
            <person name="Toyoda A."/>
            <person name="Takaki Y."/>
            <person name="Nishi S."/>
            <person name="Hori S."/>
            <person name="Arai W."/>
            <person name="Tsubouchi T."/>
            <person name="Morono Y."/>
            <person name="Uchiyama I."/>
            <person name="Ito T."/>
            <person name="Fujiyama A."/>
            <person name="Inagaki F."/>
            <person name="Takami H."/>
        </authorList>
    </citation>
    <scope>NUCLEOTIDE SEQUENCE</scope>
    <source>
        <strain evidence="1">Expedition CK06-06</strain>
    </source>
</reference>
<evidence type="ECO:0000313" key="1">
    <source>
        <dbReference type="EMBL" id="GAG35580.1"/>
    </source>
</evidence>
<dbReference type="EMBL" id="BARS01049679">
    <property type="protein sequence ID" value="GAG35580.1"/>
    <property type="molecule type" value="Genomic_DNA"/>
</dbReference>